<reference evidence="4" key="1">
    <citation type="submission" date="2023-03" db="EMBL/GenBank/DDBJ databases">
        <title>Chromosome-scale reference genome and RAD-based genetic map of yellow starthistle (Centaurea solstitialis) reveal putative structural variation and QTLs associated with invader traits.</title>
        <authorList>
            <person name="Reatini B."/>
            <person name="Cang F.A."/>
            <person name="Jiang Q."/>
            <person name="Mckibben M.T.W."/>
            <person name="Barker M.S."/>
            <person name="Rieseberg L.H."/>
            <person name="Dlugosch K.M."/>
        </authorList>
    </citation>
    <scope>NUCLEOTIDE SEQUENCE</scope>
    <source>
        <strain evidence="4">CAN-66</strain>
        <tissue evidence="4">Leaf</tissue>
    </source>
</reference>
<gene>
    <name evidence="4" type="ORF">OSB04_021518</name>
</gene>
<comment type="caution">
    <text evidence="4">The sequence shown here is derived from an EMBL/GenBank/DDBJ whole genome shotgun (WGS) entry which is preliminary data.</text>
</comment>
<evidence type="ECO:0008006" key="6">
    <source>
        <dbReference type="Google" id="ProtNLM"/>
    </source>
</evidence>
<proteinExistence type="predicted"/>
<protein>
    <recommendedName>
        <fullName evidence="6">Metallo-beta-lactamase domain-containing protein</fullName>
    </recommendedName>
</protein>
<accession>A0AA38WE94</accession>
<dbReference type="Pfam" id="PF00753">
    <property type="entry name" value="Lactamase_B"/>
    <property type="match status" value="1"/>
</dbReference>
<dbReference type="InterPro" id="IPR041516">
    <property type="entry name" value="LACTB2_WH"/>
</dbReference>
<evidence type="ECO:0000256" key="1">
    <source>
        <dbReference type="SAM" id="Phobius"/>
    </source>
</evidence>
<keyword evidence="1" id="KW-1133">Transmembrane helix</keyword>
<dbReference type="InterPro" id="IPR036388">
    <property type="entry name" value="WH-like_DNA-bd_sf"/>
</dbReference>
<dbReference type="PANTHER" id="PTHR23131:SF0">
    <property type="entry name" value="ENDORIBONUCLEASE LACTB2"/>
    <property type="match status" value="1"/>
</dbReference>
<keyword evidence="1" id="KW-0812">Transmembrane</keyword>
<dbReference type="InterPro" id="IPR001279">
    <property type="entry name" value="Metallo-B-lactamas"/>
</dbReference>
<dbReference type="InterPro" id="IPR036866">
    <property type="entry name" value="RibonucZ/Hydroxyglut_hydro"/>
</dbReference>
<name>A0AA38WE94_9ASTR</name>
<dbReference type="Pfam" id="PF17778">
    <property type="entry name" value="WHD_BLACT"/>
    <property type="match status" value="1"/>
</dbReference>
<feature type="domain" description="Metallo-beta-lactamase" evidence="2">
    <location>
        <begin position="238"/>
        <end position="288"/>
    </location>
</feature>
<dbReference type="EMBL" id="JARYMX010000005">
    <property type="protein sequence ID" value="KAJ9548975.1"/>
    <property type="molecule type" value="Genomic_DNA"/>
</dbReference>
<keyword evidence="5" id="KW-1185">Reference proteome</keyword>
<evidence type="ECO:0000259" key="2">
    <source>
        <dbReference type="Pfam" id="PF00753"/>
    </source>
</evidence>
<organism evidence="4 5">
    <name type="scientific">Centaurea solstitialis</name>
    <name type="common">yellow star-thistle</name>
    <dbReference type="NCBI Taxonomy" id="347529"/>
    <lineage>
        <taxon>Eukaryota</taxon>
        <taxon>Viridiplantae</taxon>
        <taxon>Streptophyta</taxon>
        <taxon>Embryophyta</taxon>
        <taxon>Tracheophyta</taxon>
        <taxon>Spermatophyta</taxon>
        <taxon>Magnoliopsida</taxon>
        <taxon>eudicotyledons</taxon>
        <taxon>Gunneridae</taxon>
        <taxon>Pentapetalae</taxon>
        <taxon>asterids</taxon>
        <taxon>campanulids</taxon>
        <taxon>Asterales</taxon>
        <taxon>Asteraceae</taxon>
        <taxon>Carduoideae</taxon>
        <taxon>Cardueae</taxon>
        <taxon>Centaureinae</taxon>
        <taxon>Centaurea</taxon>
    </lineage>
</organism>
<dbReference type="SUPFAM" id="SSF56281">
    <property type="entry name" value="Metallo-hydrolase/oxidoreductase"/>
    <property type="match status" value="1"/>
</dbReference>
<keyword evidence="1" id="KW-0472">Membrane</keyword>
<dbReference type="InterPro" id="IPR050662">
    <property type="entry name" value="Sec-metab_biosynth-thioest"/>
</dbReference>
<feature type="transmembrane region" description="Helical" evidence="1">
    <location>
        <begin position="578"/>
        <end position="600"/>
    </location>
</feature>
<dbReference type="AlphaFoldDB" id="A0AA38WE94"/>
<dbReference type="GO" id="GO:0009536">
    <property type="term" value="C:plastid"/>
    <property type="evidence" value="ECO:0007669"/>
    <property type="project" value="TreeGrafter"/>
</dbReference>
<evidence type="ECO:0000313" key="5">
    <source>
        <dbReference type="Proteomes" id="UP001172457"/>
    </source>
</evidence>
<evidence type="ECO:0000313" key="4">
    <source>
        <dbReference type="EMBL" id="KAJ9548975.1"/>
    </source>
</evidence>
<dbReference type="Proteomes" id="UP001172457">
    <property type="component" value="Chromosome 5"/>
</dbReference>
<dbReference type="Gene3D" id="3.60.15.10">
    <property type="entry name" value="Ribonuclease Z/Hydroxyacylglutathione hydrolase-like"/>
    <property type="match status" value="2"/>
</dbReference>
<evidence type="ECO:0000259" key="3">
    <source>
        <dbReference type="Pfam" id="PF17778"/>
    </source>
</evidence>
<dbReference type="PANTHER" id="PTHR23131">
    <property type="entry name" value="ENDORIBONUCLEASE LACTB2"/>
    <property type="match status" value="1"/>
</dbReference>
<dbReference type="Gene3D" id="1.10.10.10">
    <property type="entry name" value="Winged helix-like DNA-binding domain superfamily/Winged helix DNA-binding domain"/>
    <property type="match status" value="1"/>
</dbReference>
<feature type="domain" description="LACTB2 winged helix" evidence="3">
    <location>
        <begin position="506"/>
        <end position="540"/>
    </location>
</feature>
<sequence length="607" mass="67474">MATYKLAAIFRNPTNNDQFLIVKQPPPPKYDDQEYDSYVDSDLWDLPSAKLSSPQLLDVDVDSSNNQILLQGQEACLQKLDLKKFDLRSALAQILGQVGLELISVAEWKFLKFVEEPNFGPGFPIQTVYVTGDLLPNVGTLKDHCQWSCSESCFNLLLQVKPGGDRLGPLVFDSLLKDPIQSDSLKVPPTLSCQEYPPGVNIIPMGSRTQKPFRTTNMIVFAPRNNHVEYESNPFVAQGDAMIVDPGCRSEFNEELAEIVAALPRKLIVFVTHHHRDHVDGLSTVQKSNPDACLLAHENTVGRIRKGDWSLGYTKVSGTEEICIGGERLRIISAPRLKRLSLLGHPLPTFLLARVLKPYWDLKNASLFDGTYSGTVARSVNCDGKAECNNLRCLFLAPSSANSGHTDGHLALLHVSTNSLIVGDHCVGQGSALLDIDAGGNMSDYFQTTYKFMDLSPNALISMHGRVNLWPKHMLCGISSMKLNSIINRRNREHTILKAIEAGSNTLFDIVAYTYADVDRSLWVPASFNVRLHVDHLAHQKKLPEKFSVRKFESSCRVHFFSRWMWECLKGSVGGTLFSFRTAMVLGVVTASGVAILYSVRNNLNSR</sequence>
<dbReference type="CDD" id="cd06262">
    <property type="entry name" value="metallo-hydrolase-like_MBL-fold"/>
    <property type="match status" value="1"/>
</dbReference>